<protein>
    <submittedName>
        <fullName evidence="2">DUF4097 family beta strand repeat-containing protein</fullName>
    </submittedName>
</protein>
<name>A0AB39L5G4_9MICC</name>
<organism evidence="2">
    <name type="scientific">Sinomonas puerhi</name>
    <dbReference type="NCBI Taxonomy" id="3238584"/>
    <lineage>
        <taxon>Bacteria</taxon>
        <taxon>Bacillati</taxon>
        <taxon>Actinomycetota</taxon>
        <taxon>Actinomycetes</taxon>
        <taxon>Micrococcales</taxon>
        <taxon>Micrococcaceae</taxon>
        <taxon>Sinomonas</taxon>
    </lineage>
</organism>
<proteinExistence type="predicted"/>
<feature type="domain" description="DUF4097" evidence="1">
    <location>
        <begin position="20"/>
        <end position="237"/>
    </location>
</feature>
<dbReference type="AlphaFoldDB" id="A0AB39L5G4"/>
<dbReference type="KEGG" id="spue:AB5L97_01480"/>
<dbReference type="RefSeq" id="WP_369046190.1">
    <property type="nucleotide sequence ID" value="NZ_CP163302.1"/>
</dbReference>
<evidence type="ECO:0000259" key="1">
    <source>
        <dbReference type="Pfam" id="PF13349"/>
    </source>
</evidence>
<gene>
    <name evidence="2" type="ORF">AB5L97_01480</name>
</gene>
<dbReference type="EMBL" id="CP163302">
    <property type="protein sequence ID" value="XDP45722.1"/>
    <property type="molecule type" value="Genomic_DNA"/>
</dbReference>
<evidence type="ECO:0000313" key="2">
    <source>
        <dbReference type="EMBL" id="XDP45722.1"/>
    </source>
</evidence>
<dbReference type="Pfam" id="PF13349">
    <property type="entry name" value="DUF4097"/>
    <property type="match status" value="1"/>
</dbReference>
<dbReference type="InterPro" id="IPR025164">
    <property type="entry name" value="Toastrack_DUF4097"/>
</dbReference>
<reference evidence="2" key="1">
    <citation type="submission" date="2024-07" db="EMBL/GenBank/DDBJ databases">
        <authorList>
            <person name="fu j."/>
        </authorList>
    </citation>
    <scope>NUCLEOTIDE SEQUENCE</scope>
    <source>
        <strain evidence="2">P10A9</strain>
    </source>
</reference>
<sequence>MNEFETPEPIRAVVDVAYGDVVVRGSARLITTVQVSPMRSGRKADQEAAAGTTVSFADGRLQISAQKQHGLGVLGRLGSVVVTVDLPAGSDLEAVLAYGDVIASGQLGRVVAKTRAGTVRVEDGASVDLKSWAGDVEAGRVRVDGTLAASAGAVRVEDVTGTVQIKCGTGEVSLGRVAGTAQVTCPYGSVRVREAVSGSLKLTSTYSDLIVGIAEGTAARLDVSTSYGRIRNELTRSETPPEAIQRLELTARSSYGSVTIRRA</sequence>
<accession>A0AB39L5G4</accession>